<feature type="domain" description="4Fe-4S ferredoxin-type" evidence="5">
    <location>
        <begin position="38"/>
        <end position="69"/>
    </location>
</feature>
<dbReference type="Pfam" id="PF14691">
    <property type="entry name" value="Fer4_20"/>
    <property type="match status" value="1"/>
</dbReference>
<dbReference type="EMBL" id="FNGS01000002">
    <property type="protein sequence ID" value="SDL46722.1"/>
    <property type="molecule type" value="Genomic_DNA"/>
</dbReference>
<keyword evidence="7" id="KW-1185">Reference proteome</keyword>
<dbReference type="InterPro" id="IPR036188">
    <property type="entry name" value="FAD/NAD-bd_sf"/>
</dbReference>
<dbReference type="GO" id="GO:0006537">
    <property type="term" value="P:glutamate biosynthetic process"/>
    <property type="evidence" value="ECO:0007669"/>
    <property type="project" value="UniProtKB-KW"/>
</dbReference>
<evidence type="ECO:0000256" key="4">
    <source>
        <dbReference type="ARBA" id="ARBA00029440"/>
    </source>
</evidence>
<dbReference type="InterPro" id="IPR006005">
    <property type="entry name" value="Glut_synth_ssu1"/>
</dbReference>
<dbReference type="OrthoDB" id="9803192at2"/>
<comment type="pathway">
    <text evidence="4">Amino-acid biosynthesis.</text>
</comment>
<dbReference type="Gene3D" id="1.10.1060.10">
    <property type="entry name" value="Alpha-helical ferredoxin"/>
    <property type="match status" value="1"/>
</dbReference>
<dbReference type="Pfam" id="PF07992">
    <property type="entry name" value="Pyr_redox_2"/>
    <property type="match status" value="1"/>
</dbReference>
<protein>
    <submittedName>
        <fullName evidence="6">Glutamate synthase (NADH) small subunit</fullName>
    </submittedName>
</protein>
<evidence type="ECO:0000256" key="2">
    <source>
        <dbReference type="ARBA" id="ARBA00023002"/>
    </source>
</evidence>
<dbReference type="PROSITE" id="PS51379">
    <property type="entry name" value="4FE4S_FER_2"/>
    <property type="match status" value="1"/>
</dbReference>
<dbReference type="SUPFAM" id="SSF51971">
    <property type="entry name" value="Nucleotide-binding domain"/>
    <property type="match status" value="1"/>
</dbReference>
<dbReference type="SUPFAM" id="SSF46548">
    <property type="entry name" value="alpha-helical ferredoxin"/>
    <property type="match status" value="1"/>
</dbReference>
<evidence type="ECO:0000256" key="1">
    <source>
        <dbReference type="ARBA" id="ARBA00022605"/>
    </source>
</evidence>
<dbReference type="Gene3D" id="3.50.50.60">
    <property type="entry name" value="FAD/NAD(P)-binding domain"/>
    <property type="match status" value="2"/>
</dbReference>
<dbReference type="InterPro" id="IPR051394">
    <property type="entry name" value="Glutamate_Synthase"/>
</dbReference>
<name>A0A1G9KAR5_9BACT</name>
<evidence type="ECO:0000313" key="7">
    <source>
        <dbReference type="Proteomes" id="UP000198901"/>
    </source>
</evidence>
<proteinExistence type="predicted"/>
<keyword evidence="2" id="KW-0560">Oxidoreductase</keyword>
<organism evidence="6 7">
    <name type="scientific">Siphonobacter aquaeclarae</name>
    <dbReference type="NCBI Taxonomy" id="563176"/>
    <lineage>
        <taxon>Bacteria</taxon>
        <taxon>Pseudomonadati</taxon>
        <taxon>Bacteroidota</taxon>
        <taxon>Cytophagia</taxon>
        <taxon>Cytophagales</taxon>
        <taxon>Cytophagaceae</taxon>
        <taxon>Siphonobacter</taxon>
    </lineage>
</organism>
<dbReference type="STRING" id="563176.SAMN04488090_0945"/>
<evidence type="ECO:0000259" key="5">
    <source>
        <dbReference type="PROSITE" id="PS51379"/>
    </source>
</evidence>
<dbReference type="NCBIfam" id="TIGR01317">
    <property type="entry name" value="GOGAT_sm_gam"/>
    <property type="match status" value="1"/>
</dbReference>
<dbReference type="InterPro" id="IPR017896">
    <property type="entry name" value="4Fe4S_Fe-S-bd"/>
</dbReference>
<keyword evidence="3" id="KW-0314">Glutamate biosynthesis</keyword>
<dbReference type="GO" id="GO:0051536">
    <property type="term" value="F:iron-sulfur cluster binding"/>
    <property type="evidence" value="ECO:0007669"/>
    <property type="project" value="InterPro"/>
</dbReference>
<dbReference type="PANTHER" id="PTHR43100">
    <property type="entry name" value="GLUTAMATE SYNTHASE [NADPH] SMALL CHAIN"/>
    <property type="match status" value="1"/>
</dbReference>
<dbReference type="AlphaFoldDB" id="A0A1G9KAR5"/>
<dbReference type="InterPro" id="IPR023753">
    <property type="entry name" value="FAD/NAD-binding_dom"/>
</dbReference>
<dbReference type="PRINTS" id="PR00419">
    <property type="entry name" value="ADXRDTASE"/>
</dbReference>
<dbReference type="PANTHER" id="PTHR43100:SF1">
    <property type="entry name" value="GLUTAMATE SYNTHASE [NADPH] SMALL CHAIN"/>
    <property type="match status" value="1"/>
</dbReference>
<gene>
    <name evidence="6" type="ORF">SAMN04488090_0945</name>
</gene>
<reference evidence="6 7" key="1">
    <citation type="submission" date="2016-10" db="EMBL/GenBank/DDBJ databases">
        <authorList>
            <person name="de Groot N.N."/>
        </authorList>
    </citation>
    <scope>NUCLEOTIDE SEQUENCE [LARGE SCALE GENOMIC DNA]</scope>
    <source>
        <strain evidence="6 7">DSM 21668</strain>
    </source>
</reference>
<evidence type="ECO:0000256" key="3">
    <source>
        <dbReference type="ARBA" id="ARBA00023164"/>
    </source>
</evidence>
<accession>A0A1G9KAR5</accession>
<dbReference type="InterPro" id="IPR028261">
    <property type="entry name" value="DPD_II"/>
</dbReference>
<sequence length="509" mass="55960">MGKPTGFLEFTRELPTKRPVAERKLDYKEIDIDLSFEQVQSHNAARCMDCGVPFCHSGCPLGNIIPEFNDAVYEKNWGMAYEILSSTNNFPEFTGRICPAPCESACVLGINKPAVTIEYIEKSIIEYAFLHGYVQPNIVDEKDRTGKKVAVIGSGPSGLAAAAQLNKAGHWVTVFERADQVGGLLRYGIPDFKLEKWTIDRRVKVMEAEGIVFKTSVNVGEDISGSELLEEFDLVVLSGGSTVARGINRTWNGKDVPGWDTYLGKGVFPAMEFLSQQNKRVANIPTEKDHRGVPYANGDIFATDKHVYVIGGGDTGSDCIGTSNRHGAASITQVEVMPEPPKDRHPNTPWPLWPNMKRTSTSHDEGCDRHWNISVKEFIGDGSKLTHLRIADIVMEVVDGKAHQTEANERVVSCDLALIAAGFLHPQREGLLSQLAEKGLEFDNRGNVEADNYQTGIEKVFVAGDMRRGQSLVVWAIMEGREAARAADDYLTGGNSKLEAKAKSIFSVV</sequence>
<dbReference type="Proteomes" id="UP000198901">
    <property type="component" value="Unassembled WGS sequence"/>
</dbReference>
<dbReference type="InterPro" id="IPR009051">
    <property type="entry name" value="Helical_ferredxn"/>
</dbReference>
<keyword evidence="1" id="KW-0028">Amino-acid biosynthesis</keyword>
<dbReference type="RefSeq" id="WP_093198464.1">
    <property type="nucleotide sequence ID" value="NZ_FNGS01000002.1"/>
</dbReference>
<evidence type="ECO:0000313" key="6">
    <source>
        <dbReference type="EMBL" id="SDL46722.1"/>
    </source>
</evidence>
<dbReference type="GO" id="GO:0016639">
    <property type="term" value="F:oxidoreductase activity, acting on the CH-NH2 group of donors, NAD or NADP as acceptor"/>
    <property type="evidence" value="ECO:0007669"/>
    <property type="project" value="InterPro"/>
</dbReference>